<dbReference type="SUPFAM" id="SSF46955">
    <property type="entry name" value="Putative DNA-binding domain"/>
    <property type="match status" value="1"/>
</dbReference>
<proteinExistence type="predicted"/>
<dbReference type="SUPFAM" id="SSF89082">
    <property type="entry name" value="Antibiotic binding domain of TipA-like multidrug resistance regulators"/>
    <property type="match status" value="1"/>
</dbReference>
<dbReference type="GO" id="GO:0003700">
    <property type="term" value="F:DNA-binding transcription factor activity"/>
    <property type="evidence" value="ECO:0007669"/>
    <property type="project" value="InterPro"/>
</dbReference>
<dbReference type="InterPro" id="IPR000551">
    <property type="entry name" value="MerR-type_HTH_dom"/>
</dbReference>
<dbReference type="AlphaFoldDB" id="A0AA45L2E6"/>
<protein>
    <submittedName>
        <fullName evidence="3">TipAS antibiotic-recognition domain-containing protein</fullName>
    </submittedName>
</protein>
<dbReference type="Pfam" id="PF13411">
    <property type="entry name" value="MerR_1"/>
    <property type="match status" value="1"/>
</dbReference>
<dbReference type="SMART" id="SM00422">
    <property type="entry name" value="HTH_MERR"/>
    <property type="match status" value="1"/>
</dbReference>
<dbReference type="GO" id="GO:0003677">
    <property type="term" value="F:DNA binding"/>
    <property type="evidence" value="ECO:0007669"/>
    <property type="project" value="UniProtKB-KW"/>
</dbReference>
<keyword evidence="1" id="KW-0238">DNA-binding</keyword>
<gene>
    <name evidence="3" type="ORF">KCV87_22140</name>
</gene>
<dbReference type="PANTHER" id="PTHR30204:SF97">
    <property type="entry name" value="MERR FAMILY REGULATORY PROTEIN"/>
    <property type="match status" value="1"/>
</dbReference>
<accession>A0AA45L2E6</accession>
<dbReference type="Pfam" id="PF07739">
    <property type="entry name" value="TipAS"/>
    <property type="match status" value="1"/>
</dbReference>
<evidence type="ECO:0000313" key="4">
    <source>
        <dbReference type="Proteomes" id="UP000677152"/>
    </source>
</evidence>
<name>A0AA45L2E6_9PSEU</name>
<dbReference type="PANTHER" id="PTHR30204">
    <property type="entry name" value="REDOX-CYCLING DRUG-SENSING TRANSCRIPTIONAL ACTIVATOR SOXR"/>
    <property type="match status" value="1"/>
</dbReference>
<feature type="domain" description="HTH merR-type" evidence="2">
    <location>
        <begin position="1"/>
        <end position="71"/>
    </location>
</feature>
<evidence type="ECO:0000259" key="2">
    <source>
        <dbReference type="PROSITE" id="PS50937"/>
    </source>
</evidence>
<organism evidence="3 4">
    <name type="scientific">Actinosynnema pretiosum subsp. pretiosum</name>
    <dbReference type="NCBI Taxonomy" id="103721"/>
    <lineage>
        <taxon>Bacteria</taxon>
        <taxon>Bacillati</taxon>
        <taxon>Actinomycetota</taxon>
        <taxon>Actinomycetes</taxon>
        <taxon>Pseudonocardiales</taxon>
        <taxon>Pseudonocardiaceae</taxon>
        <taxon>Actinosynnema</taxon>
    </lineage>
</organism>
<dbReference type="EMBL" id="CP073249">
    <property type="protein sequence ID" value="QUF02189.1"/>
    <property type="molecule type" value="Genomic_DNA"/>
</dbReference>
<evidence type="ECO:0000313" key="3">
    <source>
        <dbReference type="EMBL" id="QUF02189.1"/>
    </source>
</evidence>
<dbReference type="Gene3D" id="1.10.490.50">
    <property type="entry name" value="Antibiotic binding domain of TipA-like multidrug resistance regulators"/>
    <property type="match status" value="1"/>
</dbReference>
<dbReference type="PROSITE" id="PS50937">
    <property type="entry name" value="HTH_MERR_2"/>
    <property type="match status" value="1"/>
</dbReference>
<dbReference type="InterPro" id="IPR036244">
    <property type="entry name" value="TipA-like_antibiotic-bd"/>
</dbReference>
<evidence type="ECO:0000256" key="1">
    <source>
        <dbReference type="ARBA" id="ARBA00023125"/>
    </source>
</evidence>
<dbReference type="Gene3D" id="1.10.1660.10">
    <property type="match status" value="1"/>
</dbReference>
<reference evidence="3" key="1">
    <citation type="submission" date="2021-04" db="EMBL/GenBank/DDBJ databases">
        <title>Genomic sequence of Actinosynnema pretiosum subsp. pretiosum ATCC 31280 (C-14919).</title>
        <authorList>
            <person name="Bai L."/>
            <person name="Wang X."/>
            <person name="Xiao Y."/>
        </authorList>
    </citation>
    <scope>NUCLEOTIDE SEQUENCE</scope>
    <source>
        <strain evidence="3">ATCC 31280</strain>
    </source>
</reference>
<dbReference type="InterPro" id="IPR047057">
    <property type="entry name" value="MerR_fam"/>
</dbReference>
<dbReference type="Proteomes" id="UP000677152">
    <property type="component" value="Chromosome"/>
</dbReference>
<dbReference type="InterPro" id="IPR009061">
    <property type="entry name" value="DNA-bd_dom_put_sf"/>
</dbReference>
<sequence length="254" mass="28001">MSWSIAEVARMAKVTSRTLRHYDSIGLLAPARTGGNGYRYYEREQLLRLQQILLLRDLGLGLDTVAEVLDGRHTALDVLHNHLAWLRAERERLGLLAATVTRTIDELEGRTAVSRTEELFDGFDADRQARYEAELVERFGECVVEPIAEGKERMKGWSPADAAGFKAEWEEIAAAFGEVAASGAAPDSAEALAVTARHHRWLLRSWTPNRESYTGLGQLYADSPEFSAQLDAHGAGVANYARDAMAAFAAAELD</sequence>
<dbReference type="InterPro" id="IPR012925">
    <property type="entry name" value="TipAS_dom"/>
</dbReference>